<evidence type="ECO:0000256" key="3">
    <source>
        <dbReference type="ARBA" id="ARBA00022692"/>
    </source>
</evidence>
<proteinExistence type="predicted"/>
<keyword evidence="4 6" id="KW-1133">Transmembrane helix</keyword>
<feature type="transmembrane region" description="Helical" evidence="6">
    <location>
        <begin position="358"/>
        <end position="383"/>
    </location>
</feature>
<keyword evidence="5 6" id="KW-0472">Membrane</keyword>
<reference evidence="7 8" key="1">
    <citation type="submission" date="2015-12" db="EMBL/GenBank/DDBJ databases">
        <title>The genome of Folsomia candida.</title>
        <authorList>
            <person name="Faddeeva A."/>
            <person name="Derks M.F."/>
            <person name="Anvar Y."/>
            <person name="Smit S."/>
            <person name="Van Straalen N."/>
            <person name="Roelofs D."/>
        </authorList>
    </citation>
    <scope>NUCLEOTIDE SEQUENCE [LARGE SCALE GENOMIC DNA]</scope>
    <source>
        <strain evidence="7 8">VU population</strain>
        <tissue evidence="7">Whole body</tissue>
    </source>
</reference>
<keyword evidence="8" id="KW-1185">Reference proteome</keyword>
<evidence type="ECO:0000256" key="6">
    <source>
        <dbReference type="SAM" id="Phobius"/>
    </source>
</evidence>
<organism evidence="7 8">
    <name type="scientific">Folsomia candida</name>
    <name type="common">Springtail</name>
    <dbReference type="NCBI Taxonomy" id="158441"/>
    <lineage>
        <taxon>Eukaryota</taxon>
        <taxon>Metazoa</taxon>
        <taxon>Ecdysozoa</taxon>
        <taxon>Arthropoda</taxon>
        <taxon>Hexapoda</taxon>
        <taxon>Collembola</taxon>
        <taxon>Entomobryomorpha</taxon>
        <taxon>Isotomoidea</taxon>
        <taxon>Isotomidae</taxon>
        <taxon>Proisotominae</taxon>
        <taxon>Folsomia</taxon>
    </lineage>
</organism>
<evidence type="ECO:0000313" key="7">
    <source>
        <dbReference type="EMBL" id="OXA54183.1"/>
    </source>
</evidence>
<feature type="transmembrane region" description="Helical" evidence="6">
    <location>
        <begin position="287"/>
        <end position="306"/>
    </location>
</feature>
<feature type="transmembrane region" description="Helical" evidence="6">
    <location>
        <begin position="85"/>
        <end position="108"/>
    </location>
</feature>
<accession>A0A226E9G7</accession>
<dbReference type="EMBL" id="LNIX01000005">
    <property type="protein sequence ID" value="OXA54183.1"/>
    <property type="molecule type" value="Genomic_DNA"/>
</dbReference>
<feature type="transmembrane region" description="Helical" evidence="6">
    <location>
        <begin position="187"/>
        <end position="217"/>
    </location>
</feature>
<dbReference type="Proteomes" id="UP000198287">
    <property type="component" value="Unassembled WGS sequence"/>
</dbReference>
<feature type="transmembrane region" description="Helical" evidence="6">
    <location>
        <begin position="45"/>
        <end position="65"/>
    </location>
</feature>
<name>A0A226E9G7_FOLCA</name>
<keyword evidence="2" id="KW-1003">Cell membrane</keyword>
<dbReference type="AlphaFoldDB" id="A0A226E9G7"/>
<keyword evidence="3 6" id="KW-0812">Transmembrane</keyword>
<evidence type="ECO:0000256" key="2">
    <source>
        <dbReference type="ARBA" id="ARBA00022475"/>
    </source>
</evidence>
<evidence type="ECO:0000256" key="5">
    <source>
        <dbReference type="ARBA" id="ARBA00023136"/>
    </source>
</evidence>
<dbReference type="Pfam" id="PF08395">
    <property type="entry name" value="7tm_7"/>
    <property type="match status" value="1"/>
</dbReference>
<dbReference type="GO" id="GO:0005886">
    <property type="term" value="C:plasma membrane"/>
    <property type="evidence" value="ECO:0007669"/>
    <property type="project" value="UniProtKB-SubCell"/>
</dbReference>
<dbReference type="GO" id="GO:0050909">
    <property type="term" value="P:sensory perception of taste"/>
    <property type="evidence" value="ECO:0007669"/>
    <property type="project" value="InterPro"/>
</dbReference>
<dbReference type="OrthoDB" id="6478931at2759"/>
<evidence type="ECO:0000256" key="4">
    <source>
        <dbReference type="ARBA" id="ARBA00022989"/>
    </source>
</evidence>
<feature type="transmembrane region" description="Helical" evidence="6">
    <location>
        <begin position="156"/>
        <end position="175"/>
    </location>
</feature>
<dbReference type="InterPro" id="IPR013604">
    <property type="entry name" value="7TM_chemorcpt"/>
</dbReference>
<evidence type="ECO:0000313" key="8">
    <source>
        <dbReference type="Proteomes" id="UP000198287"/>
    </source>
</evidence>
<comment type="subcellular location">
    <subcellularLocation>
        <location evidence="1">Cell membrane</location>
        <topology evidence="1">Multi-pass membrane protein</topology>
    </subcellularLocation>
</comment>
<gene>
    <name evidence="7" type="ORF">Fcan01_10947</name>
</gene>
<protein>
    <recommendedName>
        <fullName evidence="9">Gustatory receptor</fullName>
    </recommendedName>
</protein>
<comment type="caution">
    <text evidence="7">The sequence shown here is derived from an EMBL/GenBank/DDBJ whole genome shotgun (WGS) entry which is preliminary data.</text>
</comment>
<feature type="transmembrane region" description="Helical" evidence="6">
    <location>
        <begin position="251"/>
        <end position="275"/>
    </location>
</feature>
<sequence length="389" mass="44016">MDKSRVKLFIKIDTKVLRISQILGYFPIPVENGSHTALRKNISTVPSLLFCLFGFGCILIFTYHIKADHVHYGAPEVGPQFFSSTFYATVFLKGTAHIFTIIFVRLTIFLSREELSKFYDEFVSLVEQFSLFFHTTKTSELTNAGSAIRNRFEGRFKVEIILLGLSCFVLIIDMWEAHISNPAAASFSIFVATIPSTLGYIHAIFLCQLAFFFNWYLEILCGLEESHFTLVEMKIQLYYRLSANVSSFARLFNACIVIDMAHSVMRIIFSSYFIASFIGQPYYTGRGIASDTVTVMGYLYLIFMICKKGSQMGNASDDFIKSCDCGYGKDGNLGGEGQIYLVRQSSPKLKRIWLDTDYFRVDLGLIAPIIGTLVTNLIVLMQFQKGDKT</sequence>
<evidence type="ECO:0008006" key="9">
    <source>
        <dbReference type="Google" id="ProtNLM"/>
    </source>
</evidence>
<evidence type="ECO:0000256" key="1">
    <source>
        <dbReference type="ARBA" id="ARBA00004651"/>
    </source>
</evidence>